<dbReference type="PANTHER" id="PTHR35299">
    <property type="entry name" value="RUBISCO ACCUMULATION FACTOR 1"/>
    <property type="match status" value="1"/>
</dbReference>
<evidence type="ECO:0000313" key="2">
    <source>
        <dbReference type="EMBL" id="KAF5740492.1"/>
    </source>
</evidence>
<dbReference type="InterPro" id="IPR037494">
    <property type="entry name" value="RAF1"/>
</dbReference>
<reference evidence="2 3" key="1">
    <citation type="journal article" date="2020" name="Nat. Commun.">
        <title>Genome of Tripterygium wilfordii and identification of cytochrome P450 involved in triptolide biosynthesis.</title>
        <authorList>
            <person name="Tu L."/>
            <person name="Su P."/>
            <person name="Zhang Z."/>
            <person name="Gao L."/>
            <person name="Wang J."/>
            <person name="Hu T."/>
            <person name="Zhou J."/>
            <person name="Zhang Y."/>
            <person name="Zhao Y."/>
            <person name="Liu Y."/>
            <person name="Song Y."/>
            <person name="Tong Y."/>
            <person name="Lu Y."/>
            <person name="Yang J."/>
            <person name="Xu C."/>
            <person name="Jia M."/>
            <person name="Peters R.J."/>
            <person name="Huang L."/>
            <person name="Gao W."/>
        </authorList>
    </citation>
    <scope>NUCLEOTIDE SEQUENCE [LARGE SCALE GENOMIC DNA]</scope>
    <source>
        <strain evidence="3">cv. XIE 37</strain>
        <tissue evidence="2">Leaf</tissue>
    </source>
</reference>
<dbReference type="PANTHER" id="PTHR35299:SF3">
    <property type="entry name" value="RUBISCO ACCUMULATION FACTOR 1.2, CHLOROPLASTIC"/>
    <property type="match status" value="1"/>
</dbReference>
<dbReference type="Pfam" id="PF18087">
    <property type="entry name" value="RuBisCo_chap_C"/>
    <property type="match status" value="1"/>
</dbReference>
<evidence type="ECO:0000313" key="3">
    <source>
        <dbReference type="Proteomes" id="UP000593562"/>
    </source>
</evidence>
<comment type="caution">
    <text evidence="2">The sequence shown here is derived from an EMBL/GenBank/DDBJ whole genome shotgun (WGS) entry which is preliminary data.</text>
</comment>
<proteinExistence type="predicted"/>
<dbReference type="GO" id="GO:0009507">
    <property type="term" value="C:chloroplast"/>
    <property type="evidence" value="ECO:0007669"/>
    <property type="project" value="TreeGrafter"/>
</dbReference>
<dbReference type="InterPro" id="IPR040858">
    <property type="entry name" value="Raf1_C"/>
</dbReference>
<dbReference type="EMBL" id="JAAARO010000011">
    <property type="protein sequence ID" value="KAF5740492.1"/>
    <property type="molecule type" value="Genomic_DNA"/>
</dbReference>
<protein>
    <submittedName>
        <fullName evidence="2">Rubisco accumulation factor 1 chloroplastic</fullName>
    </submittedName>
</protein>
<accession>A0A7J7D2A9</accession>
<dbReference type="InParanoid" id="A0A7J7D2A9"/>
<dbReference type="AlphaFoldDB" id="A0A7J7D2A9"/>
<organism evidence="2 3">
    <name type="scientific">Tripterygium wilfordii</name>
    <name type="common">Thunder God vine</name>
    <dbReference type="NCBI Taxonomy" id="458696"/>
    <lineage>
        <taxon>Eukaryota</taxon>
        <taxon>Viridiplantae</taxon>
        <taxon>Streptophyta</taxon>
        <taxon>Embryophyta</taxon>
        <taxon>Tracheophyta</taxon>
        <taxon>Spermatophyta</taxon>
        <taxon>Magnoliopsida</taxon>
        <taxon>eudicotyledons</taxon>
        <taxon>Gunneridae</taxon>
        <taxon>Pentapetalae</taxon>
        <taxon>rosids</taxon>
        <taxon>fabids</taxon>
        <taxon>Celastrales</taxon>
        <taxon>Celastraceae</taxon>
        <taxon>Tripterygium</taxon>
    </lineage>
</organism>
<name>A0A7J7D2A9_TRIWF</name>
<keyword evidence="3" id="KW-1185">Reference proteome</keyword>
<feature type="domain" description="Rubisco accumulation factor 1 C-terminal" evidence="1">
    <location>
        <begin position="8"/>
        <end position="124"/>
    </location>
</feature>
<dbReference type="Proteomes" id="UP000593562">
    <property type="component" value="Unassembled WGS sequence"/>
</dbReference>
<evidence type="ECO:0000259" key="1">
    <source>
        <dbReference type="Pfam" id="PF18087"/>
    </source>
</evidence>
<gene>
    <name evidence="2" type="ORF">HS088_TW11G00562</name>
</gene>
<sequence>MKLGEVAEASVVVVLPVCRAEDRERGVLEASWECRIEGEFGVAVAEKGWERWVVFPGWEPIVGLGRGGVVVAFGDARVLPWKANRWYKEEAILVVADRRRKEVEHEDSFYLVSTDTDSGGGDVDGLKVERGSFEGKGCPGKFSNCCVCS</sequence>